<dbReference type="Proteomes" id="UP000817658">
    <property type="component" value="Chromosome 1"/>
</dbReference>
<organism evidence="1">
    <name type="scientific">Oryza sativa subsp. japonica</name>
    <name type="common">Rice</name>
    <dbReference type="NCBI Taxonomy" id="39947"/>
    <lineage>
        <taxon>Eukaryota</taxon>
        <taxon>Viridiplantae</taxon>
        <taxon>Streptophyta</taxon>
        <taxon>Embryophyta</taxon>
        <taxon>Tracheophyta</taxon>
        <taxon>Spermatophyta</taxon>
        <taxon>Magnoliopsida</taxon>
        <taxon>Liliopsida</taxon>
        <taxon>Poales</taxon>
        <taxon>Poaceae</taxon>
        <taxon>BOP clade</taxon>
        <taxon>Oryzoideae</taxon>
        <taxon>Oryzeae</taxon>
        <taxon>Oryzinae</taxon>
        <taxon>Oryza</taxon>
        <taxon>Oryza sativa</taxon>
    </lineage>
</organism>
<protein>
    <submittedName>
        <fullName evidence="1">Uncharacterized protein</fullName>
    </submittedName>
</protein>
<dbReference type="AlphaFoldDB" id="Q5VNQ5"/>
<gene>
    <name evidence="1" type="ORF">B1096D03.5</name>
</gene>
<accession>Q5VNQ5</accession>
<evidence type="ECO:0000313" key="1">
    <source>
        <dbReference type="EMBL" id="BAD68480.1"/>
    </source>
</evidence>
<sequence length="67" mass="7079">MMNVGEDGGYICGHRQRIHGLVGPCAGTYNKDVDEEVSVDSSRMNVALAPPSDDGSTIDPVDMITSP</sequence>
<reference evidence="1" key="1">
    <citation type="journal article" date="2002" name="Nature">
        <title>The genome sequence and structure of rice chromosome 1.</title>
        <authorList>
            <person name="Sasaki T."/>
            <person name="Matsumoto T."/>
            <person name="Yamamoto K."/>
            <person name="Sakata K."/>
            <person name="Baba T."/>
            <person name="Katayose Y."/>
            <person name="Wu J."/>
            <person name="Niimura Y."/>
            <person name="Cheng Z."/>
            <person name="Nagamura Y."/>
            <person name="Antonio B.A."/>
            <person name="Kanamori H."/>
            <person name="Hosokawa S."/>
            <person name="Masukawa M."/>
            <person name="Arikawa K."/>
            <person name="Chiden Y."/>
            <person name="Hayashi M."/>
            <person name="Okamoto M."/>
            <person name="Ando T."/>
            <person name="Aoki H."/>
            <person name="Arita K."/>
            <person name="Hamada M."/>
            <person name="Harada C."/>
            <person name="Hijishita S."/>
            <person name="Honda M."/>
            <person name="Ichikawa Y."/>
            <person name="Idonuma A."/>
            <person name="Iijima M."/>
            <person name="Ikeda M."/>
            <person name="Ikeno M."/>
            <person name="Itoh S."/>
            <person name="Itoh T."/>
            <person name="Itoh Y."/>
            <person name="Itoh Y."/>
            <person name="Iwabuchi A."/>
            <person name="Kamiya K."/>
            <person name="Karasawa W."/>
            <person name="Katagiri S."/>
            <person name="Kikuta A."/>
            <person name="Kobayashi N."/>
            <person name="Kono I."/>
            <person name="Machita K."/>
            <person name="Maehara T."/>
            <person name="Mizuno H."/>
            <person name="Mizubayashi T."/>
            <person name="Mukai Y."/>
            <person name="Nagasaki H."/>
            <person name="Nakashima M."/>
            <person name="Nakama Y."/>
            <person name="Nakamichi Y."/>
            <person name="Nakamura M."/>
            <person name="Namiki N."/>
            <person name="Negishi M."/>
            <person name="Ohta I."/>
            <person name="Ono N."/>
            <person name="Saji S."/>
            <person name="Sakai K."/>
            <person name="Shibata M."/>
            <person name="Shimokawa T."/>
            <person name="Shomura A."/>
            <person name="Song J."/>
            <person name="Takazaki Y."/>
            <person name="Terasawa K."/>
            <person name="Tsuji K."/>
            <person name="Waki K."/>
            <person name="Yamagata H."/>
            <person name="Yamane H."/>
            <person name="Yoshiki S."/>
            <person name="Yoshihara R."/>
            <person name="Yukawa K."/>
            <person name="Zhong H."/>
            <person name="Iwama H."/>
            <person name="Endo T."/>
            <person name="Ito H."/>
            <person name="Hahn J.H."/>
            <person name="Kim H.I."/>
            <person name="Eun M.Y."/>
            <person name="Yano M."/>
            <person name="Jiang J."/>
            <person name="Gojobori T."/>
        </authorList>
    </citation>
    <scope>NUCLEOTIDE SEQUENCE</scope>
</reference>
<name>Q5VNQ5_ORYSJ</name>
<proteinExistence type="predicted"/>
<dbReference type="EMBL" id="AP003536">
    <property type="protein sequence ID" value="BAD68480.1"/>
    <property type="molecule type" value="Genomic_DNA"/>
</dbReference>